<organism evidence="2 3">
    <name type="scientific">Pseudomonas viciae</name>
    <dbReference type="NCBI Taxonomy" id="2505979"/>
    <lineage>
        <taxon>Bacteria</taxon>
        <taxon>Pseudomonadati</taxon>
        <taxon>Pseudomonadota</taxon>
        <taxon>Gammaproteobacteria</taxon>
        <taxon>Pseudomonadales</taxon>
        <taxon>Pseudomonadaceae</taxon>
        <taxon>Pseudomonas</taxon>
    </lineage>
</organism>
<dbReference type="SUPFAM" id="SSF46689">
    <property type="entry name" value="Homeodomain-like"/>
    <property type="match status" value="1"/>
</dbReference>
<feature type="domain" description="HTH cro/C1-type" evidence="1">
    <location>
        <begin position="125"/>
        <end position="145"/>
    </location>
</feature>
<feature type="domain" description="HTH cro/C1-type" evidence="1">
    <location>
        <begin position="11"/>
        <end position="63"/>
    </location>
</feature>
<dbReference type="CDD" id="cd00093">
    <property type="entry name" value="HTH_XRE"/>
    <property type="match status" value="1"/>
</dbReference>
<accession>A0ABY8PLU7</accession>
<keyword evidence="3" id="KW-1185">Reference proteome</keyword>
<dbReference type="InterPro" id="IPR025246">
    <property type="entry name" value="IS30-like_HTH"/>
</dbReference>
<dbReference type="Proteomes" id="UP001227386">
    <property type="component" value="Chromosome"/>
</dbReference>
<dbReference type="Pfam" id="PF13936">
    <property type="entry name" value="HTH_38"/>
    <property type="match status" value="1"/>
</dbReference>
<dbReference type="SUPFAM" id="SSF47413">
    <property type="entry name" value="lambda repressor-like DNA-binding domains"/>
    <property type="match status" value="1"/>
</dbReference>
<dbReference type="InterPro" id="IPR009057">
    <property type="entry name" value="Homeodomain-like_sf"/>
</dbReference>
<proteinExistence type="predicted"/>
<evidence type="ECO:0000313" key="3">
    <source>
        <dbReference type="Proteomes" id="UP001227386"/>
    </source>
</evidence>
<dbReference type="InterPro" id="IPR001387">
    <property type="entry name" value="Cro/C1-type_HTH"/>
</dbReference>
<dbReference type="PROSITE" id="PS50943">
    <property type="entry name" value="HTH_CROC1"/>
    <property type="match status" value="2"/>
</dbReference>
<name>A0ABY8PLU7_9PSED</name>
<reference evidence="2 3" key="1">
    <citation type="journal article" date="2012" name="Appl. Soil Ecol.">
        <title>Isolation and characterization of new plant growth-promoting bacterial endophytes.</title>
        <authorList>
            <person name="Rashid S."/>
            <person name="Charles T.C."/>
            <person name="Glick B.R."/>
        </authorList>
    </citation>
    <scope>NUCLEOTIDE SEQUENCE [LARGE SCALE GENOMIC DNA]</scope>
    <source>
        <strain evidence="2 3">YsS1</strain>
    </source>
</reference>
<evidence type="ECO:0000313" key="2">
    <source>
        <dbReference type="EMBL" id="WGO96203.1"/>
    </source>
</evidence>
<dbReference type="RefSeq" id="WP_262108620.1">
    <property type="nucleotide sequence ID" value="NZ_CP123771.1"/>
</dbReference>
<dbReference type="EMBL" id="CP123771">
    <property type="protein sequence ID" value="WGO96203.1"/>
    <property type="molecule type" value="Genomic_DNA"/>
</dbReference>
<dbReference type="Gene3D" id="1.10.10.60">
    <property type="entry name" value="Homeodomain-like"/>
    <property type="match status" value="1"/>
</dbReference>
<protein>
    <submittedName>
        <fullName evidence="2">Helix-turn-helix domain-containing protein</fullName>
    </submittedName>
</protein>
<dbReference type="SMART" id="SM00530">
    <property type="entry name" value="HTH_XRE"/>
    <property type="match status" value="1"/>
</dbReference>
<gene>
    <name evidence="2" type="ORF">QCD61_14225</name>
</gene>
<dbReference type="Pfam" id="PF01381">
    <property type="entry name" value="HTH_3"/>
    <property type="match status" value="1"/>
</dbReference>
<dbReference type="InterPro" id="IPR010982">
    <property type="entry name" value="Lambda_DNA-bd_dom_sf"/>
</dbReference>
<evidence type="ECO:0000259" key="1">
    <source>
        <dbReference type="PROSITE" id="PS50943"/>
    </source>
</evidence>
<dbReference type="Gene3D" id="1.10.260.40">
    <property type="entry name" value="lambda repressor-like DNA-binding domains"/>
    <property type="match status" value="1"/>
</dbReference>
<sequence length="155" mass="16550">MSLRSAYGSTLKFLRTRHESSQDALGKAADRSYISRLEAGEHSVTVDVSHSIACALGIDPLSLLVLAYAAERRQTPQQVLDHLAGDLASAGLLTTEIPSRPSDVLHPVPAAAEELSSQIRELIGQGLSQSAVARQLGVSRQTVSRHLKKSAEGRS</sequence>